<reference evidence="4" key="1">
    <citation type="journal article" date="2019" name="Int. J. Syst. Evol. Microbiol.">
        <title>The Global Catalogue of Microorganisms (GCM) 10K type strain sequencing project: providing services to taxonomists for standard genome sequencing and annotation.</title>
        <authorList>
            <consortium name="The Broad Institute Genomics Platform"/>
            <consortium name="The Broad Institute Genome Sequencing Center for Infectious Disease"/>
            <person name="Wu L."/>
            <person name="Ma J."/>
        </authorList>
    </citation>
    <scope>NUCLEOTIDE SEQUENCE [LARGE SCALE GENOMIC DNA]</scope>
    <source>
        <strain evidence="4">CCUG 56401</strain>
    </source>
</reference>
<dbReference type="EMBL" id="JBHTIW010000021">
    <property type="protein sequence ID" value="MFD0922501.1"/>
    <property type="molecule type" value="Genomic_DNA"/>
</dbReference>
<name>A0ABW3FVP5_9PSEU</name>
<dbReference type="Pfam" id="PF01979">
    <property type="entry name" value="Amidohydro_1"/>
    <property type="match status" value="1"/>
</dbReference>
<evidence type="ECO:0000256" key="1">
    <source>
        <dbReference type="ARBA" id="ARBA00022801"/>
    </source>
</evidence>
<dbReference type="CDD" id="cd01298">
    <property type="entry name" value="ATZ_TRZ_like"/>
    <property type="match status" value="1"/>
</dbReference>
<dbReference type="InterPro" id="IPR032466">
    <property type="entry name" value="Metal_Hydrolase"/>
</dbReference>
<dbReference type="InterPro" id="IPR011059">
    <property type="entry name" value="Metal-dep_hydrolase_composite"/>
</dbReference>
<dbReference type="InterPro" id="IPR006680">
    <property type="entry name" value="Amidohydro-rel"/>
</dbReference>
<feature type="domain" description="Amidohydrolase-related" evidence="2">
    <location>
        <begin position="57"/>
        <end position="388"/>
    </location>
</feature>
<proteinExistence type="predicted"/>
<dbReference type="InterPro" id="IPR050287">
    <property type="entry name" value="MTA/SAH_deaminase"/>
</dbReference>
<comment type="caution">
    <text evidence="3">The sequence shown here is derived from an EMBL/GenBank/DDBJ whole genome shotgun (WGS) entry which is preliminary data.</text>
</comment>
<keyword evidence="1 3" id="KW-0378">Hydrolase</keyword>
<evidence type="ECO:0000259" key="2">
    <source>
        <dbReference type="Pfam" id="PF01979"/>
    </source>
</evidence>
<keyword evidence="4" id="KW-1185">Reference proteome</keyword>
<evidence type="ECO:0000313" key="3">
    <source>
        <dbReference type="EMBL" id="MFD0922501.1"/>
    </source>
</evidence>
<dbReference type="Gene3D" id="2.30.40.10">
    <property type="entry name" value="Urease, subunit C, domain 1"/>
    <property type="match status" value="1"/>
</dbReference>
<dbReference type="SUPFAM" id="SSF51338">
    <property type="entry name" value="Composite domain of metallo-dependent hydrolases"/>
    <property type="match status" value="1"/>
</dbReference>
<protein>
    <submittedName>
        <fullName evidence="3">8-oxoguanine deaminase</fullName>
        <ecNumber evidence="3">3.5.4.32</ecNumber>
    </submittedName>
</protein>
<dbReference type="PANTHER" id="PTHR43794">
    <property type="entry name" value="AMINOHYDROLASE SSNA-RELATED"/>
    <property type="match status" value="1"/>
</dbReference>
<gene>
    <name evidence="3" type="ORF">ACFQ16_22380</name>
</gene>
<dbReference type="SUPFAM" id="SSF51556">
    <property type="entry name" value="Metallo-dependent hydrolases"/>
    <property type="match status" value="1"/>
</dbReference>
<dbReference type="Proteomes" id="UP001597018">
    <property type="component" value="Unassembled WGS sequence"/>
</dbReference>
<accession>A0ABW3FVP5</accession>
<dbReference type="Gene3D" id="3.20.20.140">
    <property type="entry name" value="Metal-dependent hydrolases"/>
    <property type="match status" value="1"/>
</dbReference>
<dbReference type="PANTHER" id="PTHR43794:SF11">
    <property type="entry name" value="AMIDOHYDROLASE-RELATED DOMAIN-CONTAINING PROTEIN"/>
    <property type="match status" value="1"/>
</dbReference>
<dbReference type="RefSeq" id="WP_263251375.1">
    <property type="nucleotide sequence ID" value="NZ_BAABLT010000016.1"/>
</dbReference>
<dbReference type="EC" id="3.5.4.32" evidence="3"/>
<organism evidence="3 4">
    <name type="scientific">Saccharopolyspora rosea</name>
    <dbReference type="NCBI Taxonomy" id="524884"/>
    <lineage>
        <taxon>Bacteria</taxon>
        <taxon>Bacillati</taxon>
        <taxon>Actinomycetota</taxon>
        <taxon>Actinomycetes</taxon>
        <taxon>Pseudonocardiales</taxon>
        <taxon>Pseudonocardiaceae</taxon>
        <taxon>Saccharopolyspora</taxon>
    </lineage>
</organism>
<evidence type="ECO:0000313" key="4">
    <source>
        <dbReference type="Proteomes" id="UP001597018"/>
    </source>
</evidence>
<dbReference type="NCBIfam" id="NF006055">
    <property type="entry name" value="PRK08203.1"/>
    <property type="match status" value="1"/>
</dbReference>
<dbReference type="GO" id="GO:0102127">
    <property type="term" value="F:8-oxoguanine deaminase activity"/>
    <property type="evidence" value="ECO:0007669"/>
    <property type="project" value="UniProtKB-EC"/>
</dbReference>
<sequence>MSRTVIEGGAVVAVDDAGTEYAEGHVVVDGDRIVAVGPGSAPPQEGRVQRVDATGCLVTPGLVNTHHHLYQWATRGYAVDEALFGWLTELYPVWARLDEETTHTAASAGLARMALSGCTTAADHHYVFPREGGDVFGALVAAPRRIGVRLHAVRGSMDRGRSHGGLPPDSLVEDLDSALAATQEAVERFHDPAPDARVRVAVGPCSPFSVSTELMRRSAELARDLGVRMHTHLAETVDEEEQCRAEFGRTPVEYADELGWLGPDVWLAHTIHLSEKAIARLGETRTGAAHCPSSNGRVAAGVAPVRPLLDAGSPVGLGVDGVASNEAGGLGEEMRQALLTARARYGPQALSVRDALWLATRGGARCLGRDDELGSLEAGKLADVAVWRIDGFDHAGIADPVAALVLGQLPELERLLCGGRTVVEAGHLTQTSSTDLTHELRRACARIRKEVQR</sequence>